<name>A0ABP6LP79_9MICC</name>
<reference evidence="6" key="1">
    <citation type="journal article" date="2019" name="Int. J. Syst. Evol. Microbiol.">
        <title>The Global Catalogue of Microorganisms (GCM) 10K type strain sequencing project: providing services to taxonomists for standard genome sequencing and annotation.</title>
        <authorList>
            <consortium name="The Broad Institute Genomics Platform"/>
            <consortium name="The Broad Institute Genome Sequencing Center for Infectious Disease"/>
            <person name="Wu L."/>
            <person name="Ma J."/>
        </authorList>
    </citation>
    <scope>NUCLEOTIDE SEQUENCE [LARGE SCALE GENOMIC DNA]</scope>
    <source>
        <strain evidence="6">JCM 14309</strain>
    </source>
</reference>
<comment type="similarity">
    <text evidence="2 3">Belongs to the pyridoxal phosphate-binding protein YggS/PROSC family.</text>
</comment>
<dbReference type="PANTHER" id="PTHR10146:SF14">
    <property type="entry name" value="PYRIDOXAL PHOSPHATE HOMEOSTASIS PROTEIN"/>
    <property type="match status" value="1"/>
</dbReference>
<dbReference type="Pfam" id="PF01168">
    <property type="entry name" value="Ala_racemase_N"/>
    <property type="match status" value="1"/>
</dbReference>
<comment type="caution">
    <text evidence="5">The sequence shown here is derived from an EMBL/GenBank/DDBJ whole genome shotgun (WGS) entry which is preliminary data.</text>
</comment>
<evidence type="ECO:0000313" key="6">
    <source>
        <dbReference type="Proteomes" id="UP001500236"/>
    </source>
</evidence>
<accession>A0ABP6LP79</accession>
<feature type="modified residue" description="N6-(pyridoxal phosphate)lysine" evidence="2">
    <location>
        <position position="50"/>
    </location>
</feature>
<evidence type="ECO:0000256" key="3">
    <source>
        <dbReference type="RuleBase" id="RU004514"/>
    </source>
</evidence>
<evidence type="ECO:0000256" key="2">
    <source>
        <dbReference type="HAMAP-Rule" id="MF_02087"/>
    </source>
</evidence>
<dbReference type="Proteomes" id="UP001500236">
    <property type="component" value="Unassembled WGS sequence"/>
</dbReference>
<proteinExistence type="inferred from homology"/>
<dbReference type="PROSITE" id="PS01211">
    <property type="entry name" value="UPF0001"/>
    <property type="match status" value="1"/>
</dbReference>
<dbReference type="InterPro" id="IPR011078">
    <property type="entry name" value="PyrdxlP_homeostasis"/>
</dbReference>
<evidence type="ECO:0000259" key="4">
    <source>
        <dbReference type="Pfam" id="PF01168"/>
    </source>
</evidence>
<protein>
    <recommendedName>
        <fullName evidence="2">Pyridoxal phosphate homeostasis protein</fullName>
        <shortName evidence="2">PLP homeostasis protein</shortName>
    </recommendedName>
</protein>
<dbReference type="PIRSF" id="PIRSF004848">
    <property type="entry name" value="YBL036c_PLPDEIII"/>
    <property type="match status" value="1"/>
</dbReference>
<dbReference type="EMBL" id="BAAAVT010000001">
    <property type="protein sequence ID" value="GAA3051707.1"/>
    <property type="molecule type" value="Genomic_DNA"/>
</dbReference>
<dbReference type="HAMAP" id="MF_02087">
    <property type="entry name" value="PLP_homeostasis"/>
    <property type="match status" value="1"/>
</dbReference>
<organism evidence="5 6">
    <name type="scientific">Nesterenkonia aethiopica</name>
    <dbReference type="NCBI Taxonomy" id="269144"/>
    <lineage>
        <taxon>Bacteria</taxon>
        <taxon>Bacillati</taxon>
        <taxon>Actinomycetota</taxon>
        <taxon>Actinomycetes</taxon>
        <taxon>Micrococcales</taxon>
        <taxon>Micrococcaceae</taxon>
        <taxon>Nesterenkonia</taxon>
    </lineage>
</organism>
<dbReference type="Gene3D" id="3.20.20.10">
    <property type="entry name" value="Alanine racemase"/>
    <property type="match status" value="1"/>
</dbReference>
<comment type="function">
    <text evidence="2">Pyridoxal 5'-phosphate (PLP)-binding protein, which is involved in PLP homeostasis.</text>
</comment>
<evidence type="ECO:0000313" key="5">
    <source>
        <dbReference type="EMBL" id="GAA3051707.1"/>
    </source>
</evidence>
<keyword evidence="1 2" id="KW-0663">Pyridoxal phosphate</keyword>
<dbReference type="CDD" id="cd00635">
    <property type="entry name" value="PLPDE_III_YBL036c_like"/>
    <property type="match status" value="1"/>
</dbReference>
<dbReference type="SUPFAM" id="SSF51419">
    <property type="entry name" value="PLP-binding barrel"/>
    <property type="match status" value="1"/>
</dbReference>
<dbReference type="RefSeq" id="WP_344743630.1">
    <property type="nucleotide sequence ID" value="NZ_BAAAVT010000001.1"/>
</dbReference>
<dbReference type="InterPro" id="IPR029066">
    <property type="entry name" value="PLP-binding_barrel"/>
</dbReference>
<gene>
    <name evidence="5" type="ORF">GCM10010529_02270</name>
</gene>
<feature type="domain" description="Alanine racemase N-terminal" evidence="4">
    <location>
        <begin position="23"/>
        <end position="268"/>
    </location>
</feature>
<dbReference type="InterPro" id="IPR001608">
    <property type="entry name" value="Ala_racemase_N"/>
</dbReference>
<keyword evidence="6" id="KW-1185">Reference proteome</keyword>
<sequence length="271" mass="29173">MELHSTSSPELEDDRTEELRERLDAVRARIDRAVALVGRRERPELIVVTKFFPAEDVLRLLHLGVTDVGENRDQEASAKADAVDRLIAAHTAAHPDLPLAPPRWHFIGQLQSNKARSVLRYASSVHSVDRSSLLKALRRAAAGSAESQEAGAPAAGRAREVDCLIQVDLRTEIPSDARGGARPEQIAQLADSVQAAEGLRLAGLMAVAPLDEPPGPAFARLAELSAELRTVHPEAVMVSAGMSNDLEEAVAHGATHLRIGRDVLGNRPAPR</sequence>
<evidence type="ECO:0000256" key="1">
    <source>
        <dbReference type="ARBA" id="ARBA00022898"/>
    </source>
</evidence>
<dbReference type="PANTHER" id="PTHR10146">
    <property type="entry name" value="PROLINE SYNTHETASE CO-TRANSCRIBED BACTERIAL HOMOLOG PROTEIN"/>
    <property type="match status" value="1"/>
</dbReference>